<reference evidence="1 2" key="2">
    <citation type="submission" date="2021-10" db="EMBL/GenBank/DDBJ databases">
        <authorList>
            <person name="Piombo E."/>
        </authorList>
    </citation>
    <scope>NUCLEOTIDE SEQUENCE [LARGE SCALE GENOMIC DNA]</scope>
</reference>
<evidence type="ECO:0000313" key="2">
    <source>
        <dbReference type="Proteomes" id="UP000775872"/>
    </source>
</evidence>
<gene>
    <name evidence="1" type="ORF">CSOL1703_00003565</name>
</gene>
<dbReference type="OrthoDB" id="10342702at2759"/>
<dbReference type="AlphaFoldDB" id="A0A9N9YT22"/>
<comment type="caution">
    <text evidence="1">The sequence shown here is derived from an EMBL/GenBank/DDBJ whole genome shotgun (WGS) entry which is preliminary data.</text>
</comment>
<organism evidence="1 2">
    <name type="scientific">Clonostachys solani</name>
    <dbReference type="NCBI Taxonomy" id="160281"/>
    <lineage>
        <taxon>Eukaryota</taxon>
        <taxon>Fungi</taxon>
        <taxon>Dikarya</taxon>
        <taxon>Ascomycota</taxon>
        <taxon>Pezizomycotina</taxon>
        <taxon>Sordariomycetes</taxon>
        <taxon>Hypocreomycetidae</taxon>
        <taxon>Hypocreales</taxon>
        <taxon>Bionectriaceae</taxon>
        <taxon>Clonostachys</taxon>
    </lineage>
</organism>
<protein>
    <submittedName>
        <fullName evidence="1">Uncharacterized protein</fullName>
    </submittedName>
</protein>
<sequence>MVSIVGYMGAIPNFSEQAEVGDLFQLFKDTQKKGSLLRAGPSILSLSTFSYDIHHHQIIWEEIRTGLFLDLGVTKDGR</sequence>
<accession>A0A9N9YT22</accession>
<reference evidence="2" key="1">
    <citation type="submission" date="2019-06" db="EMBL/GenBank/DDBJ databases">
        <authorList>
            <person name="Broberg M."/>
        </authorList>
    </citation>
    <scope>NUCLEOTIDE SEQUENCE [LARGE SCALE GENOMIC DNA]</scope>
</reference>
<dbReference type="EMBL" id="CABFOC020000002">
    <property type="protein sequence ID" value="CAH0039285.1"/>
    <property type="molecule type" value="Genomic_DNA"/>
</dbReference>
<proteinExistence type="predicted"/>
<evidence type="ECO:0000313" key="1">
    <source>
        <dbReference type="EMBL" id="CAH0039285.1"/>
    </source>
</evidence>
<dbReference type="Proteomes" id="UP000775872">
    <property type="component" value="Unassembled WGS sequence"/>
</dbReference>
<name>A0A9N9YT22_9HYPO</name>
<keyword evidence="2" id="KW-1185">Reference proteome</keyword>